<protein>
    <submittedName>
        <fullName evidence="2">Uncharacterized protein</fullName>
    </submittedName>
</protein>
<evidence type="ECO:0000313" key="3">
    <source>
        <dbReference type="Proteomes" id="UP001567538"/>
    </source>
</evidence>
<name>A0ABD1GUQ8_SALDI</name>
<organism evidence="2 3">
    <name type="scientific">Salvia divinorum</name>
    <name type="common">Maria pastora</name>
    <name type="synonym">Diviner's sage</name>
    <dbReference type="NCBI Taxonomy" id="28513"/>
    <lineage>
        <taxon>Eukaryota</taxon>
        <taxon>Viridiplantae</taxon>
        <taxon>Streptophyta</taxon>
        <taxon>Embryophyta</taxon>
        <taxon>Tracheophyta</taxon>
        <taxon>Spermatophyta</taxon>
        <taxon>Magnoliopsida</taxon>
        <taxon>eudicotyledons</taxon>
        <taxon>Gunneridae</taxon>
        <taxon>Pentapetalae</taxon>
        <taxon>asterids</taxon>
        <taxon>lamiids</taxon>
        <taxon>Lamiales</taxon>
        <taxon>Lamiaceae</taxon>
        <taxon>Nepetoideae</taxon>
        <taxon>Mentheae</taxon>
        <taxon>Salviinae</taxon>
        <taxon>Salvia</taxon>
        <taxon>Salvia subgen. Calosphace</taxon>
    </lineage>
</organism>
<dbReference type="Proteomes" id="UP001567538">
    <property type="component" value="Unassembled WGS sequence"/>
</dbReference>
<sequence length="70" mass="7710">MAVVMTASSLSTVRSEATTAGNGAPVPENRKLASARPLLSVSKPTWIVRTEARQIRSNWPKWYEKQNLGL</sequence>
<proteinExistence type="predicted"/>
<dbReference type="AlphaFoldDB" id="A0ABD1GUQ8"/>
<gene>
    <name evidence="2" type="ORF">AAHA92_23132</name>
</gene>
<evidence type="ECO:0000313" key="2">
    <source>
        <dbReference type="EMBL" id="KAL1546551.1"/>
    </source>
</evidence>
<accession>A0ABD1GUQ8</accession>
<comment type="caution">
    <text evidence="2">The sequence shown here is derived from an EMBL/GenBank/DDBJ whole genome shotgun (WGS) entry which is preliminary data.</text>
</comment>
<feature type="compositionally biased region" description="Polar residues" evidence="1">
    <location>
        <begin position="1"/>
        <end position="21"/>
    </location>
</feature>
<dbReference type="EMBL" id="JBEAFC010000008">
    <property type="protein sequence ID" value="KAL1546551.1"/>
    <property type="molecule type" value="Genomic_DNA"/>
</dbReference>
<keyword evidence="3" id="KW-1185">Reference proteome</keyword>
<evidence type="ECO:0000256" key="1">
    <source>
        <dbReference type="SAM" id="MobiDB-lite"/>
    </source>
</evidence>
<feature type="region of interest" description="Disordered" evidence="1">
    <location>
        <begin position="1"/>
        <end position="29"/>
    </location>
</feature>
<reference evidence="2 3" key="1">
    <citation type="submission" date="2024-06" db="EMBL/GenBank/DDBJ databases">
        <title>A chromosome level genome sequence of Diviner's sage (Salvia divinorum).</title>
        <authorList>
            <person name="Ford S.A."/>
            <person name="Ro D.-K."/>
            <person name="Ness R.W."/>
            <person name="Phillips M.A."/>
        </authorList>
    </citation>
    <scope>NUCLEOTIDE SEQUENCE [LARGE SCALE GENOMIC DNA]</scope>
    <source>
        <strain evidence="2">SAF-2024a</strain>
        <tissue evidence="2">Leaf</tissue>
    </source>
</reference>